<dbReference type="Proteomes" id="UP000322981">
    <property type="component" value="Unassembled WGS sequence"/>
</dbReference>
<reference evidence="14 15" key="1">
    <citation type="submission" date="2019-09" db="EMBL/GenBank/DDBJ databases">
        <title>Whole-genome sequence of the purple sulfur bacterium Thiohalocapsa marina DSM 19078.</title>
        <authorList>
            <person name="Kyndt J.A."/>
            <person name="Meyer T.E."/>
        </authorList>
    </citation>
    <scope>NUCLEOTIDE SEQUENCE [LARGE SCALE GENOMIC DNA]</scope>
    <source>
        <strain evidence="14 15">DSM 19078</strain>
    </source>
</reference>
<evidence type="ECO:0000256" key="5">
    <source>
        <dbReference type="ARBA" id="ARBA00022617"/>
    </source>
</evidence>
<comment type="subcellular location">
    <subcellularLocation>
        <location evidence="2">Membrane</location>
    </subcellularLocation>
</comment>
<accession>A0A5M8FV91</accession>
<evidence type="ECO:0000313" key="14">
    <source>
        <dbReference type="EMBL" id="KAA6187716.1"/>
    </source>
</evidence>
<dbReference type="Pfam" id="PF01127">
    <property type="entry name" value="Sdh_cyt"/>
    <property type="match status" value="1"/>
</dbReference>
<keyword evidence="6 13" id="KW-0812">Transmembrane</keyword>
<dbReference type="RefSeq" id="WP_150089234.1">
    <property type="nucleotide sequence ID" value="NZ_JBFUOH010000011.1"/>
</dbReference>
<comment type="function">
    <text evidence="1">Membrane-anchoring subunit of succinate dehydrogenase (SDH).</text>
</comment>
<dbReference type="CDD" id="cd03499">
    <property type="entry name" value="SQR_TypeC_SdhC"/>
    <property type="match status" value="1"/>
</dbReference>
<dbReference type="PIRSF" id="PIRSF000178">
    <property type="entry name" value="SDH_cyt_b560"/>
    <property type="match status" value="1"/>
</dbReference>
<dbReference type="GO" id="GO:0046872">
    <property type="term" value="F:metal ion binding"/>
    <property type="evidence" value="ECO:0007669"/>
    <property type="project" value="UniProtKB-KW"/>
</dbReference>
<dbReference type="PANTHER" id="PTHR10978:SF5">
    <property type="entry name" value="SUCCINATE DEHYDROGENASE CYTOCHROME B560 SUBUNIT, MITOCHONDRIAL"/>
    <property type="match status" value="1"/>
</dbReference>
<comment type="subunit">
    <text evidence="11">Part of an enzyme complex containing four subunits: a flavoprotein, an iron-sulfur protein, plus two membrane-anchoring proteins, SdhC and SdhD. The complex can form homotrimers.</text>
</comment>
<feature type="transmembrane region" description="Helical" evidence="13">
    <location>
        <begin position="65"/>
        <end position="85"/>
    </location>
</feature>
<feature type="binding site" description="axial binding residue" evidence="12">
    <location>
        <position position="80"/>
    </location>
    <ligand>
        <name>heme</name>
        <dbReference type="ChEBI" id="CHEBI:30413"/>
        <note>ligand shared with second transmembrane subunit</note>
    </ligand>
    <ligandPart>
        <name>Fe</name>
        <dbReference type="ChEBI" id="CHEBI:18248"/>
    </ligandPart>
</feature>
<gene>
    <name evidence="14" type="primary">sdhC</name>
    <name evidence="14" type="ORF">F2Q65_00275</name>
</gene>
<comment type="caution">
    <text evidence="14">The sequence shown here is derived from an EMBL/GenBank/DDBJ whole genome shotgun (WGS) entry which is preliminary data.</text>
</comment>
<feature type="transmembrane region" description="Helical" evidence="13">
    <location>
        <begin position="105"/>
        <end position="124"/>
    </location>
</feature>
<name>A0A5M8FV91_9GAMM</name>
<evidence type="ECO:0000256" key="7">
    <source>
        <dbReference type="ARBA" id="ARBA00022723"/>
    </source>
</evidence>
<dbReference type="OrthoDB" id="9799441at2"/>
<evidence type="ECO:0000256" key="11">
    <source>
        <dbReference type="ARBA" id="ARBA00025912"/>
    </source>
</evidence>
<keyword evidence="10 13" id="KW-0472">Membrane</keyword>
<comment type="similarity">
    <text evidence="3">Belongs to the cytochrome b560 family.</text>
</comment>
<dbReference type="AlphaFoldDB" id="A0A5M8FV91"/>
<evidence type="ECO:0000256" key="13">
    <source>
        <dbReference type="SAM" id="Phobius"/>
    </source>
</evidence>
<evidence type="ECO:0000256" key="8">
    <source>
        <dbReference type="ARBA" id="ARBA00022989"/>
    </source>
</evidence>
<dbReference type="InterPro" id="IPR000701">
    <property type="entry name" value="SuccDH_FuR_B_TM-su"/>
</dbReference>
<keyword evidence="8 13" id="KW-1133">Transmembrane helix</keyword>
<dbReference type="Gene3D" id="1.20.1300.10">
    <property type="entry name" value="Fumarate reductase/succinate dehydrogenase, transmembrane subunit"/>
    <property type="match status" value="1"/>
</dbReference>
<dbReference type="InterPro" id="IPR014314">
    <property type="entry name" value="Succ_DH_cytb556"/>
</dbReference>
<dbReference type="PANTHER" id="PTHR10978">
    <property type="entry name" value="SUCCINATE DEHYDROGENASE CYTOCHROME B560 SUBUNIT"/>
    <property type="match status" value="1"/>
</dbReference>
<dbReference type="GO" id="GO:0006099">
    <property type="term" value="P:tricarboxylic acid cycle"/>
    <property type="evidence" value="ECO:0007669"/>
    <property type="project" value="InterPro"/>
</dbReference>
<dbReference type="NCBIfam" id="TIGR02970">
    <property type="entry name" value="succ_dehyd_cytB"/>
    <property type="match status" value="1"/>
</dbReference>
<dbReference type="InterPro" id="IPR034804">
    <property type="entry name" value="SQR/QFR_C/D"/>
</dbReference>
<keyword evidence="9 12" id="KW-0408">Iron</keyword>
<keyword evidence="7 12" id="KW-0479">Metal-binding</keyword>
<sequence>MTTNRPVFLEPWRIRLPVPGVVSILHRVSGVLMVLAIPVLAALFATALSGPAGFASVAGLVSQPLVRLLLLLMAWALLHHLFAGVRYLLIDLGWGVDRPAARRSAWTALFAALAVTLFIGGGMLL</sequence>
<evidence type="ECO:0000256" key="10">
    <source>
        <dbReference type="ARBA" id="ARBA00023136"/>
    </source>
</evidence>
<evidence type="ECO:0000256" key="2">
    <source>
        <dbReference type="ARBA" id="ARBA00004370"/>
    </source>
</evidence>
<proteinExistence type="inferred from homology"/>
<evidence type="ECO:0000256" key="9">
    <source>
        <dbReference type="ARBA" id="ARBA00023004"/>
    </source>
</evidence>
<evidence type="ECO:0000256" key="12">
    <source>
        <dbReference type="PIRSR" id="PIRSR000178-1"/>
    </source>
</evidence>
<dbReference type="SUPFAM" id="SSF81343">
    <property type="entry name" value="Fumarate reductase respiratory complex transmembrane subunits"/>
    <property type="match status" value="1"/>
</dbReference>
<keyword evidence="5 12" id="KW-0349">Heme</keyword>
<keyword evidence="15" id="KW-1185">Reference proteome</keyword>
<organism evidence="14 15">
    <name type="scientific">Thiohalocapsa marina</name>
    <dbReference type="NCBI Taxonomy" id="424902"/>
    <lineage>
        <taxon>Bacteria</taxon>
        <taxon>Pseudomonadati</taxon>
        <taxon>Pseudomonadota</taxon>
        <taxon>Gammaproteobacteria</taxon>
        <taxon>Chromatiales</taxon>
        <taxon>Chromatiaceae</taxon>
        <taxon>Thiohalocapsa</taxon>
    </lineage>
</organism>
<protein>
    <recommendedName>
        <fullName evidence="4">Succinate dehydrogenase cytochrome b556 subunit</fullName>
    </recommendedName>
</protein>
<evidence type="ECO:0000256" key="6">
    <source>
        <dbReference type="ARBA" id="ARBA00022692"/>
    </source>
</evidence>
<evidence type="ECO:0000256" key="4">
    <source>
        <dbReference type="ARBA" id="ARBA00020076"/>
    </source>
</evidence>
<comment type="cofactor">
    <cofactor evidence="12">
        <name>heme</name>
        <dbReference type="ChEBI" id="CHEBI:30413"/>
    </cofactor>
    <text evidence="12">The heme is bound between the two transmembrane subunits.</text>
</comment>
<evidence type="ECO:0000256" key="1">
    <source>
        <dbReference type="ARBA" id="ARBA00004050"/>
    </source>
</evidence>
<dbReference type="GO" id="GO:0009055">
    <property type="term" value="F:electron transfer activity"/>
    <property type="evidence" value="ECO:0007669"/>
    <property type="project" value="InterPro"/>
</dbReference>
<dbReference type="EMBL" id="VWXX01000001">
    <property type="protein sequence ID" value="KAA6187716.1"/>
    <property type="molecule type" value="Genomic_DNA"/>
</dbReference>
<evidence type="ECO:0000313" key="15">
    <source>
        <dbReference type="Proteomes" id="UP000322981"/>
    </source>
</evidence>
<dbReference type="GO" id="GO:0005886">
    <property type="term" value="C:plasma membrane"/>
    <property type="evidence" value="ECO:0007669"/>
    <property type="project" value="TreeGrafter"/>
</dbReference>
<evidence type="ECO:0000256" key="3">
    <source>
        <dbReference type="ARBA" id="ARBA00007244"/>
    </source>
</evidence>